<dbReference type="SUPFAM" id="SSF53474">
    <property type="entry name" value="alpha/beta-Hydrolases"/>
    <property type="match status" value="1"/>
</dbReference>
<accession>A0A7I7R2J3</accession>
<gene>
    <name evidence="5" type="ORF">BST33_05195</name>
</gene>
<dbReference type="PANTHER" id="PTHR43107">
    <property type="entry name" value="LONG-CHAIN FATTY ACID TRANSPORT PROTEIN"/>
    <property type="match status" value="1"/>
</dbReference>
<evidence type="ECO:0000256" key="3">
    <source>
        <dbReference type="ARBA" id="ARBA00022741"/>
    </source>
</evidence>
<dbReference type="GO" id="GO:0005324">
    <property type="term" value="F:long-chain fatty acid transmembrane transporter activity"/>
    <property type="evidence" value="ECO:0007669"/>
    <property type="project" value="TreeGrafter"/>
</dbReference>
<organism evidence="5 6">
    <name type="scientific">Mycolicibacter minnesotensis</name>
    <dbReference type="NCBI Taxonomy" id="1118379"/>
    <lineage>
        <taxon>Bacteria</taxon>
        <taxon>Bacillati</taxon>
        <taxon>Actinomycetota</taxon>
        <taxon>Actinomycetes</taxon>
        <taxon>Mycobacteriales</taxon>
        <taxon>Mycobacteriaceae</taxon>
        <taxon>Mycolicibacter</taxon>
    </lineage>
</organism>
<dbReference type="OrthoDB" id="4854336at2"/>
<keyword evidence="2" id="KW-0436">Ligase</keyword>
<dbReference type="Gene3D" id="3.40.50.1820">
    <property type="entry name" value="alpha/beta hydrolase"/>
    <property type="match status" value="1"/>
</dbReference>
<dbReference type="SUPFAM" id="SSF56801">
    <property type="entry name" value="Acetyl-CoA synthetase-like"/>
    <property type="match status" value="1"/>
</dbReference>
<dbReference type="GO" id="GO:0044539">
    <property type="term" value="P:long-chain fatty acid import into cell"/>
    <property type="evidence" value="ECO:0007669"/>
    <property type="project" value="TreeGrafter"/>
</dbReference>
<dbReference type="InterPro" id="IPR000873">
    <property type="entry name" value="AMP-dep_synth/lig_dom"/>
</dbReference>
<dbReference type="Pfam" id="PF00501">
    <property type="entry name" value="AMP-binding"/>
    <property type="match status" value="1"/>
</dbReference>
<dbReference type="EMBL" id="MVHZ01000004">
    <property type="protein sequence ID" value="ORB02510.1"/>
    <property type="molecule type" value="Genomic_DNA"/>
</dbReference>
<name>A0A7I7R2J3_9MYCO</name>
<evidence type="ECO:0000256" key="1">
    <source>
        <dbReference type="ARBA" id="ARBA00006432"/>
    </source>
</evidence>
<keyword evidence="3" id="KW-0547">Nucleotide-binding</keyword>
<dbReference type="Proteomes" id="UP000192320">
    <property type="component" value="Unassembled WGS sequence"/>
</dbReference>
<keyword evidence="4" id="KW-0067">ATP-binding</keyword>
<protein>
    <submittedName>
        <fullName evidence="5">Acyl-CoA synthetase</fullName>
    </submittedName>
</protein>
<dbReference type="InterPro" id="IPR029058">
    <property type="entry name" value="AB_hydrolase_fold"/>
</dbReference>
<dbReference type="InterPro" id="IPR042099">
    <property type="entry name" value="ANL_N_sf"/>
</dbReference>
<dbReference type="GO" id="GO:0004467">
    <property type="term" value="F:long-chain fatty acid-CoA ligase activity"/>
    <property type="evidence" value="ECO:0007669"/>
    <property type="project" value="TreeGrafter"/>
</dbReference>
<evidence type="ECO:0000313" key="5">
    <source>
        <dbReference type="EMBL" id="ORB02510.1"/>
    </source>
</evidence>
<comment type="similarity">
    <text evidence="1">Belongs to the ATP-dependent AMP-binding enzyme family.</text>
</comment>
<evidence type="ECO:0000313" key="6">
    <source>
        <dbReference type="Proteomes" id="UP000192320"/>
    </source>
</evidence>
<sequence>MPVSWVSDLITGSANRMIATVQNGVEVLRFGGFQTGARPSPFEVVEQCDMYRLRRYFPGSASHAARPSVVLVPPMMMSANVFDVTRDQGAVGVLHDLGLDPWVVDFGSPDRESGGLERTLSDHVVALSRVIDSVYAHTGRKVHLAGYSQGGMFCYQTAAYRRSECLASVITFGSAVDSLSGLPFGIPAALAGRGAQLVADHVFNRLSVSGWMARAGFQLLDPIKTVQARWDFLRQLHDRESLLPREQQRRFLEVDGWVAWSGPAIAELLRQFVVHNRMMAGGAVIDGTLITLAEITCPVLAFIGEIDDIGQPAAVRGIRQAAPRAEVSEALLPAGHFGLVVGSTAATQTWPTVGQWVLWQEGRGTRPQGVHVMEAEPGGEIDGAVGLSSRVGHSAGALAELGVGVGLGLAEAAVSVVRSGWEITGEALRTLPRLARLGELQPHTRVSLGALMAEHASAAPDEECLLFEDRVRTNAAIAHRIDEVVRGLIAAGIHQGAHIGVLMDTSPSAVIAIAALSRLGAVAVLLPPDDDLATAVQLCGVADIVTDPVHLATAAATSARALVLGHGGTADLSAAELGRVVELDRLDLSAELPRWYRPNPGRARDLAFVFFSTTGGRRVVKEVTNHRWVLSAFGTAAAAALDRDDTIYCLTPLHHPSGLMVGLGGALAGGSRIALTRGVDPTRFADEVHRYGVTVVTYTWALLLDLVEATSPQLAEHHPIRLFIGAGMPTGLWRKVSDRFAPARVLEFYASTEGDAVLANVTGTKIGAKGRPLPGSAKVRLGAYDAATGRFIEDGHGFVRRCADDEVGVLLAKPRSGRDAAAVSMRGVFGEGDTWITTDHLFRRDSDGDYWFVDNRNTVIQSVRGPVFCQPICDALGGVTGIDLAVVYPGATDTHDVAVAAVTVGKEGVLTAAALTAALGGLPEDQRPGIVHIVDRIPLTPSYRPLSTALRAAGLPEPGERTWYHDLTDGHYRQAVT</sequence>
<dbReference type="PANTHER" id="PTHR43107:SF15">
    <property type="entry name" value="FATTY ACID TRANSPORT PROTEIN 3, ISOFORM A"/>
    <property type="match status" value="1"/>
</dbReference>
<dbReference type="GO" id="GO:0005524">
    <property type="term" value="F:ATP binding"/>
    <property type="evidence" value="ECO:0007669"/>
    <property type="project" value="UniProtKB-KW"/>
</dbReference>
<evidence type="ECO:0000256" key="4">
    <source>
        <dbReference type="ARBA" id="ARBA00022840"/>
    </source>
</evidence>
<keyword evidence="6" id="KW-1185">Reference proteome</keyword>
<proteinExistence type="inferred from homology"/>
<evidence type="ECO:0000256" key="2">
    <source>
        <dbReference type="ARBA" id="ARBA00022598"/>
    </source>
</evidence>
<dbReference type="NCBIfam" id="NF005898">
    <property type="entry name" value="PRK07868.1"/>
    <property type="match status" value="1"/>
</dbReference>
<dbReference type="GO" id="GO:0005886">
    <property type="term" value="C:plasma membrane"/>
    <property type="evidence" value="ECO:0007669"/>
    <property type="project" value="TreeGrafter"/>
</dbReference>
<dbReference type="Gene3D" id="3.40.50.12780">
    <property type="entry name" value="N-terminal domain of ligase-like"/>
    <property type="match status" value="1"/>
</dbReference>
<dbReference type="AlphaFoldDB" id="A0A7I7R2J3"/>
<reference evidence="5 6" key="1">
    <citation type="submission" date="2017-02" db="EMBL/GenBank/DDBJ databases">
        <title>The new phylogeny of genus Mycobacterium.</title>
        <authorList>
            <person name="Tortoli E."/>
            <person name="Trovato A."/>
            <person name="Cirillo D.M."/>
        </authorList>
    </citation>
    <scope>NUCLEOTIDE SEQUENCE [LARGE SCALE GENOMIC DNA]</scope>
    <source>
        <strain evidence="5 6">DSM 45633</strain>
    </source>
</reference>
<comment type="caution">
    <text evidence="5">The sequence shown here is derived from an EMBL/GenBank/DDBJ whole genome shotgun (WGS) entry which is preliminary data.</text>
</comment>